<reference evidence="11 12" key="1">
    <citation type="submission" date="2020-08" db="EMBL/GenBank/DDBJ databases">
        <title>Sequencing the genomes of 1000 actinobacteria strains.</title>
        <authorList>
            <person name="Klenk H.-P."/>
        </authorList>
    </citation>
    <scope>NUCLEOTIDE SEQUENCE [LARGE SCALE GENOMIC DNA]</scope>
    <source>
        <strain evidence="11 12">DSM 46659</strain>
    </source>
</reference>
<feature type="binding site" evidence="8">
    <location>
        <position position="100"/>
    </location>
    <ligand>
        <name>tRNA</name>
        <dbReference type="ChEBI" id="CHEBI:17843"/>
    </ligand>
</feature>
<dbReference type="CDD" id="cd00462">
    <property type="entry name" value="PTH"/>
    <property type="match status" value="1"/>
</dbReference>
<accession>A0A7X0D798</accession>
<dbReference type="GO" id="GO:0072344">
    <property type="term" value="P:rescue of stalled ribosome"/>
    <property type="evidence" value="ECO:0007669"/>
    <property type="project" value="UniProtKB-UniRule"/>
</dbReference>
<name>A0A7X0D798_9ACTN</name>
<dbReference type="FunFam" id="3.40.50.1470:FF:000001">
    <property type="entry name" value="Peptidyl-tRNA hydrolase"/>
    <property type="match status" value="1"/>
</dbReference>
<evidence type="ECO:0000256" key="6">
    <source>
        <dbReference type="ARBA" id="ARBA00048707"/>
    </source>
</evidence>
<evidence type="ECO:0000256" key="7">
    <source>
        <dbReference type="ARBA" id="ARBA00050038"/>
    </source>
</evidence>
<comment type="catalytic activity">
    <reaction evidence="6 8 9">
        <text>an N-acyl-L-alpha-aminoacyl-tRNA + H2O = an N-acyl-L-amino acid + a tRNA + H(+)</text>
        <dbReference type="Rhea" id="RHEA:54448"/>
        <dbReference type="Rhea" id="RHEA-COMP:10123"/>
        <dbReference type="Rhea" id="RHEA-COMP:13883"/>
        <dbReference type="ChEBI" id="CHEBI:15377"/>
        <dbReference type="ChEBI" id="CHEBI:15378"/>
        <dbReference type="ChEBI" id="CHEBI:59874"/>
        <dbReference type="ChEBI" id="CHEBI:78442"/>
        <dbReference type="ChEBI" id="CHEBI:138191"/>
        <dbReference type="EC" id="3.1.1.29"/>
    </reaction>
</comment>
<comment type="function">
    <text evidence="8">Hydrolyzes ribosome-free peptidyl-tRNAs (with 1 or more amino acids incorporated), which drop off the ribosome during protein synthesis, or as a result of ribosome stalling.</text>
</comment>
<evidence type="ECO:0000256" key="2">
    <source>
        <dbReference type="ARBA" id="ARBA00022555"/>
    </source>
</evidence>
<evidence type="ECO:0000256" key="4">
    <source>
        <dbReference type="ARBA" id="ARBA00022884"/>
    </source>
</evidence>
<dbReference type="PROSITE" id="PS01196">
    <property type="entry name" value="PEPT_TRNA_HYDROL_2"/>
    <property type="match status" value="1"/>
</dbReference>
<keyword evidence="4 8" id="KW-0694">RNA-binding</keyword>
<keyword evidence="2 8" id="KW-0820">tRNA-binding</keyword>
<dbReference type="SUPFAM" id="SSF53178">
    <property type="entry name" value="Peptidyl-tRNA hydrolase-like"/>
    <property type="match status" value="1"/>
</dbReference>
<evidence type="ECO:0000313" key="11">
    <source>
        <dbReference type="EMBL" id="MBB6173511.1"/>
    </source>
</evidence>
<keyword evidence="8" id="KW-0963">Cytoplasm</keyword>
<keyword evidence="3 8" id="KW-0378">Hydrolase</keyword>
<feature type="binding site" evidence="8">
    <location>
        <position position="50"/>
    </location>
    <ligand>
        <name>tRNA</name>
        <dbReference type="ChEBI" id="CHEBI:17843"/>
    </ligand>
</feature>
<evidence type="ECO:0000256" key="5">
    <source>
        <dbReference type="ARBA" id="ARBA00038063"/>
    </source>
</evidence>
<dbReference type="PANTHER" id="PTHR17224">
    <property type="entry name" value="PEPTIDYL-TRNA HYDROLASE"/>
    <property type="match status" value="1"/>
</dbReference>
<feature type="binding site" evidence="8">
    <location>
        <position position="148"/>
    </location>
    <ligand>
        <name>tRNA</name>
        <dbReference type="ChEBI" id="CHEBI:17843"/>
    </ligand>
</feature>
<dbReference type="NCBIfam" id="TIGR00447">
    <property type="entry name" value="pth"/>
    <property type="match status" value="1"/>
</dbReference>
<dbReference type="AlphaFoldDB" id="A0A7X0D798"/>
<protein>
    <recommendedName>
        <fullName evidence="7 8">Peptidyl-tRNA hydrolase</fullName>
        <shortName evidence="8">Pth</shortName>
        <ecNumber evidence="1 8">3.1.1.29</ecNumber>
    </recommendedName>
</protein>
<comment type="similarity">
    <text evidence="5 8 10">Belongs to the PTH family.</text>
</comment>
<evidence type="ECO:0000256" key="8">
    <source>
        <dbReference type="HAMAP-Rule" id="MF_00083"/>
    </source>
</evidence>
<evidence type="ECO:0000256" key="10">
    <source>
        <dbReference type="RuleBase" id="RU004320"/>
    </source>
</evidence>
<dbReference type="Proteomes" id="UP000546642">
    <property type="component" value="Unassembled WGS sequence"/>
</dbReference>
<evidence type="ECO:0000256" key="1">
    <source>
        <dbReference type="ARBA" id="ARBA00013260"/>
    </source>
</evidence>
<comment type="subcellular location">
    <subcellularLocation>
        <location evidence="8">Cytoplasm</location>
    </subcellularLocation>
</comment>
<comment type="function">
    <text evidence="8">Catalyzes the release of premature peptidyl moieties from peptidyl-tRNA molecules trapped in stalled 50S ribosomal subunits, and thus maintains levels of free tRNAs and 50S ribosomes.</text>
</comment>
<dbReference type="GO" id="GO:0000049">
    <property type="term" value="F:tRNA binding"/>
    <property type="evidence" value="ECO:0007669"/>
    <property type="project" value="UniProtKB-UniRule"/>
</dbReference>
<sequence length="224" mass="24037">MQMMRGLLRRWRGGRASAAGHGSVEQGEEADVGEAERWLVAGLGNPGPKYAGNRHNIGFMVVDALAERRGERWKAHKAHAEVAETRIGGVPVVLAKPRSYMNLSGGPVAGLSSFYKVPAERVIVVHDELDIGYGALKLKRGGGAGGHNGLRSVTSSLSSPDYIRVRAGIGRPPGRMDAAAYVLRDFSSVERKELDLNIERAADAVECVLTEGLEKAQNVFHTAS</sequence>
<evidence type="ECO:0000256" key="3">
    <source>
        <dbReference type="ARBA" id="ARBA00022801"/>
    </source>
</evidence>
<feature type="binding site" evidence="8">
    <location>
        <position position="102"/>
    </location>
    <ligand>
        <name>tRNA</name>
        <dbReference type="ChEBI" id="CHEBI:17843"/>
    </ligand>
</feature>
<dbReference type="EMBL" id="JACHDS010000001">
    <property type="protein sequence ID" value="MBB6173511.1"/>
    <property type="molecule type" value="Genomic_DNA"/>
</dbReference>
<dbReference type="InterPro" id="IPR001328">
    <property type="entry name" value="Pept_tRNA_hydro"/>
</dbReference>
<dbReference type="InterPro" id="IPR036416">
    <property type="entry name" value="Pept_tRNA_hydro_sf"/>
</dbReference>
<gene>
    <name evidence="8" type="primary">pth</name>
    <name evidence="11" type="ORF">HNR23_003571</name>
</gene>
<dbReference type="Pfam" id="PF01195">
    <property type="entry name" value="Pept_tRNA_hydro"/>
    <property type="match status" value="1"/>
</dbReference>
<dbReference type="GO" id="GO:0005737">
    <property type="term" value="C:cytoplasm"/>
    <property type="evidence" value="ECO:0007669"/>
    <property type="project" value="UniProtKB-SubCell"/>
</dbReference>
<feature type="active site" description="Proton acceptor" evidence="8">
    <location>
        <position position="55"/>
    </location>
</feature>
<dbReference type="HAMAP" id="MF_00083">
    <property type="entry name" value="Pept_tRNA_hydro_bact"/>
    <property type="match status" value="1"/>
</dbReference>
<dbReference type="PANTHER" id="PTHR17224:SF1">
    <property type="entry name" value="PEPTIDYL-TRNA HYDROLASE"/>
    <property type="match status" value="1"/>
</dbReference>
<feature type="site" description="Stabilizes the basic form of H active site to accept a proton" evidence="8">
    <location>
        <position position="127"/>
    </location>
</feature>
<comment type="caution">
    <text evidence="11">The sequence shown here is derived from an EMBL/GenBank/DDBJ whole genome shotgun (WGS) entry which is preliminary data.</text>
</comment>
<dbReference type="InterPro" id="IPR018171">
    <property type="entry name" value="Pept_tRNA_hydro_CS"/>
</dbReference>
<proteinExistence type="inferred from homology"/>
<keyword evidence="12" id="KW-1185">Reference proteome</keyword>
<evidence type="ECO:0000256" key="9">
    <source>
        <dbReference type="RuleBase" id="RU000673"/>
    </source>
</evidence>
<dbReference type="GO" id="GO:0006515">
    <property type="term" value="P:protein quality control for misfolded or incompletely synthesized proteins"/>
    <property type="evidence" value="ECO:0007669"/>
    <property type="project" value="UniProtKB-UniRule"/>
</dbReference>
<dbReference type="PROSITE" id="PS01195">
    <property type="entry name" value="PEPT_TRNA_HYDROL_1"/>
    <property type="match status" value="1"/>
</dbReference>
<dbReference type="GO" id="GO:0004045">
    <property type="term" value="F:peptidyl-tRNA hydrolase activity"/>
    <property type="evidence" value="ECO:0007669"/>
    <property type="project" value="UniProtKB-UniRule"/>
</dbReference>
<dbReference type="EC" id="3.1.1.29" evidence="1 8"/>
<feature type="site" description="Discriminates between blocked and unblocked aminoacyl-tRNA" evidence="8">
    <location>
        <position position="45"/>
    </location>
</feature>
<organism evidence="11 12">
    <name type="scientific">Nocardiopsis mwathae</name>
    <dbReference type="NCBI Taxonomy" id="1472723"/>
    <lineage>
        <taxon>Bacteria</taxon>
        <taxon>Bacillati</taxon>
        <taxon>Actinomycetota</taxon>
        <taxon>Actinomycetes</taxon>
        <taxon>Streptosporangiales</taxon>
        <taxon>Nocardiopsidaceae</taxon>
        <taxon>Nocardiopsis</taxon>
    </lineage>
</organism>
<comment type="subunit">
    <text evidence="8">Monomer.</text>
</comment>
<evidence type="ECO:0000313" key="12">
    <source>
        <dbReference type="Proteomes" id="UP000546642"/>
    </source>
</evidence>
<dbReference type="Gene3D" id="3.40.50.1470">
    <property type="entry name" value="Peptidyl-tRNA hydrolase"/>
    <property type="match status" value="1"/>
</dbReference>